<dbReference type="PANTHER" id="PTHR43668:SF2">
    <property type="entry name" value="ALLANTOINASE"/>
    <property type="match status" value="1"/>
</dbReference>
<protein>
    <recommendedName>
        <fullName evidence="5">allantoinase</fullName>
        <ecNumber evidence="5">3.5.2.5</ecNumber>
    </recommendedName>
</protein>
<evidence type="ECO:0000256" key="4">
    <source>
        <dbReference type="ARBA" id="ARBA00011881"/>
    </source>
</evidence>
<dbReference type="Gene3D" id="3.20.20.140">
    <property type="entry name" value="Metal-dependent hydrolases"/>
    <property type="match status" value="1"/>
</dbReference>
<accession>A0ABP7XH87</accession>
<keyword evidence="7" id="KW-0378">Hydrolase</keyword>
<proteinExistence type="inferred from homology"/>
<keyword evidence="12" id="KW-1185">Reference proteome</keyword>
<evidence type="ECO:0000256" key="9">
    <source>
        <dbReference type="SAM" id="MobiDB-lite"/>
    </source>
</evidence>
<comment type="cofactor">
    <cofactor evidence="1">
        <name>Zn(2+)</name>
        <dbReference type="ChEBI" id="CHEBI:29105"/>
    </cofactor>
</comment>
<evidence type="ECO:0000256" key="6">
    <source>
        <dbReference type="ARBA" id="ARBA00022723"/>
    </source>
</evidence>
<reference evidence="12" key="1">
    <citation type="journal article" date="2019" name="Int. J. Syst. Evol. Microbiol.">
        <title>The Global Catalogue of Microorganisms (GCM) 10K type strain sequencing project: providing services to taxonomists for standard genome sequencing and annotation.</title>
        <authorList>
            <consortium name="The Broad Institute Genomics Platform"/>
            <consortium name="The Broad Institute Genome Sequencing Center for Infectious Disease"/>
            <person name="Wu L."/>
            <person name="Ma J."/>
        </authorList>
    </citation>
    <scope>NUCLEOTIDE SEQUENCE [LARGE SCALE GENOMIC DNA]</scope>
    <source>
        <strain evidence="12">JCM 16703</strain>
    </source>
</reference>
<comment type="subunit">
    <text evidence="4">Homotetramer.</text>
</comment>
<sequence>MAGRRVLVGDRFVPAVVRIRQGRIETVDVVPDDADPGAALDAVEGLVLRAPDTAFVVPGVVDTHVHINEPGRTHWEGFSSATEAAALGGATTLIDMPLNSIPPTTTVEHLRIKQEAAAGQLMVDVGFWGGAIPGNLADLEPLWEAGVFGFKCFLAPSGVEEFPPLDPQQFREHLAEIGRFGGLMIVHAEDARVLEEAPSPPSRAYADFLLSRPDTAETAAIQQVIDGVRETGARGHILHLSSARALDLIADARAEGLPLTVETCPHYLCFNAESIPDASPQFKCCPPIRDAGNREQLWQALRAGVIDAVVSDHSPATAEEKQRGDGDLQQAWGGVSGLQVGFSAVAFEARRRNIGLHQVSRWMSRNTADLVGLAHKGRIEVGADADLAIYDTGVEFRIEATRLAHRNPISAYDGLRYGGRITRSVVRGNAIDVDRPDHHWGRQLARAGAPTQPLTQPTTQPTTQEAPA</sequence>
<evidence type="ECO:0000256" key="5">
    <source>
        <dbReference type="ARBA" id="ARBA00012863"/>
    </source>
</evidence>
<comment type="similarity">
    <text evidence="3">Belongs to the metallo-dependent hydrolases superfamily. Allantoinase family.</text>
</comment>
<dbReference type="Proteomes" id="UP001501495">
    <property type="component" value="Unassembled WGS sequence"/>
</dbReference>
<name>A0ABP7XH87_9ACTN</name>
<dbReference type="EC" id="3.5.2.5" evidence="5"/>
<feature type="domain" description="Amidohydrolase-related" evidence="10">
    <location>
        <begin position="55"/>
        <end position="430"/>
    </location>
</feature>
<feature type="region of interest" description="Disordered" evidence="9">
    <location>
        <begin position="447"/>
        <end position="468"/>
    </location>
</feature>
<gene>
    <name evidence="11" type="primary">allB</name>
    <name evidence="11" type="ORF">GCM10022215_16740</name>
</gene>
<dbReference type="InterPro" id="IPR011059">
    <property type="entry name" value="Metal-dep_hydrolase_composite"/>
</dbReference>
<dbReference type="InterPro" id="IPR032466">
    <property type="entry name" value="Metal_Hydrolase"/>
</dbReference>
<evidence type="ECO:0000256" key="1">
    <source>
        <dbReference type="ARBA" id="ARBA00001947"/>
    </source>
</evidence>
<dbReference type="SUPFAM" id="SSF51556">
    <property type="entry name" value="Metallo-dependent hydrolases"/>
    <property type="match status" value="1"/>
</dbReference>
<evidence type="ECO:0000256" key="2">
    <source>
        <dbReference type="ARBA" id="ARBA00004968"/>
    </source>
</evidence>
<evidence type="ECO:0000313" key="11">
    <source>
        <dbReference type="EMBL" id="GAA4116794.1"/>
    </source>
</evidence>
<organism evidence="11 12">
    <name type="scientific">Nocardioides fonticola</name>
    <dbReference type="NCBI Taxonomy" id="450363"/>
    <lineage>
        <taxon>Bacteria</taxon>
        <taxon>Bacillati</taxon>
        <taxon>Actinomycetota</taxon>
        <taxon>Actinomycetes</taxon>
        <taxon>Propionibacteriales</taxon>
        <taxon>Nocardioidaceae</taxon>
        <taxon>Nocardioides</taxon>
    </lineage>
</organism>
<evidence type="ECO:0000256" key="3">
    <source>
        <dbReference type="ARBA" id="ARBA00010368"/>
    </source>
</evidence>
<dbReference type="InterPro" id="IPR050138">
    <property type="entry name" value="DHOase/Allantoinase_Hydrolase"/>
</dbReference>
<dbReference type="RefSeq" id="WP_344732864.1">
    <property type="nucleotide sequence ID" value="NZ_BAAAZH010000012.1"/>
</dbReference>
<comment type="caution">
    <text evidence="11">The sequence shown here is derived from an EMBL/GenBank/DDBJ whole genome shotgun (WGS) entry which is preliminary data.</text>
</comment>
<dbReference type="SUPFAM" id="SSF51338">
    <property type="entry name" value="Composite domain of metallo-dependent hydrolases"/>
    <property type="match status" value="1"/>
</dbReference>
<dbReference type="Pfam" id="PF01979">
    <property type="entry name" value="Amidohydro_1"/>
    <property type="match status" value="1"/>
</dbReference>
<keyword evidence="8" id="KW-0862">Zinc</keyword>
<evidence type="ECO:0000313" key="12">
    <source>
        <dbReference type="Proteomes" id="UP001501495"/>
    </source>
</evidence>
<dbReference type="InterPro" id="IPR017593">
    <property type="entry name" value="Allantoinase"/>
</dbReference>
<dbReference type="InterPro" id="IPR006680">
    <property type="entry name" value="Amidohydro-rel"/>
</dbReference>
<comment type="pathway">
    <text evidence="2">Nitrogen metabolism; (S)-allantoin degradation; allantoate from (S)-allantoin: step 1/1.</text>
</comment>
<dbReference type="PANTHER" id="PTHR43668">
    <property type="entry name" value="ALLANTOINASE"/>
    <property type="match status" value="1"/>
</dbReference>
<dbReference type="EMBL" id="BAAAZH010000012">
    <property type="protein sequence ID" value="GAA4116794.1"/>
    <property type="molecule type" value="Genomic_DNA"/>
</dbReference>
<feature type="compositionally biased region" description="Low complexity" evidence="9">
    <location>
        <begin position="450"/>
        <end position="468"/>
    </location>
</feature>
<evidence type="ECO:0000256" key="7">
    <source>
        <dbReference type="ARBA" id="ARBA00022801"/>
    </source>
</evidence>
<evidence type="ECO:0000256" key="8">
    <source>
        <dbReference type="ARBA" id="ARBA00022833"/>
    </source>
</evidence>
<evidence type="ECO:0000259" key="10">
    <source>
        <dbReference type="Pfam" id="PF01979"/>
    </source>
</evidence>
<keyword evidence="6" id="KW-0479">Metal-binding</keyword>
<dbReference type="NCBIfam" id="TIGR03178">
    <property type="entry name" value="allantoinase"/>
    <property type="match status" value="1"/>
</dbReference>